<keyword evidence="2" id="KW-1185">Reference proteome</keyword>
<proteinExistence type="predicted"/>
<sequence length="83" mass="9330">MPTAKSTAGMVQQVTYLQWPSVCSANTAKTKPEPFKLQLVSINDTDIVKNYSAINKLLINKILQIIGSPIKVKLHEKTNLYHY</sequence>
<reference evidence="1" key="1">
    <citation type="submission" date="2021-04" db="EMBL/GenBank/DDBJ databases">
        <title>Draft genome sequence data of methanotrophic Methylovulum sp. strain S1L and Methylomonas sp. strain S2AM isolated from boreal lake water columns.</title>
        <authorList>
            <person name="Rissanen A.J."/>
            <person name="Mangayil R."/>
            <person name="Svenning M.M."/>
            <person name="Khanongnuch R."/>
        </authorList>
    </citation>
    <scope>NUCLEOTIDE SEQUENCE</scope>
    <source>
        <strain evidence="1">S2AM</strain>
    </source>
</reference>
<evidence type="ECO:0000313" key="1">
    <source>
        <dbReference type="EMBL" id="QWF72323.1"/>
    </source>
</evidence>
<gene>
    <name evidence="1" type="ORF">KEF85_07720</name>
</gene>
<name>A0A975MQS2_9GAMM</name>
<dbReference type="RefSeq" id="WP_215584688.1">
    <property type="nucleotide sequence ID" value="NZ_CP073754.1"/>
</dbReference>
<evidence type="ECO:0000313" key="2">
    <source>
        <dbReference type="Proteomes" id="UP000676649"/>
    </source>
</evidence>
<dbReference type="KEGG" id="mpad:KEF85_07720"/>
<dbReference type="AlphaFoldDB" id="A0A975MQS2"/>
<dbReference type="Proteomes" id="UP000676649">
    <property type="component" value="Chromosome"/>
</dbReference>
<dbReference type="EMBL" id="CP073754">
    <property type="protein sequence ID" value="QWF72323.1"/>
    <property type="molecule type" value="Genomic_DNA"/>
</dbReference>
<protein>
    <submittedName>
        <fullName evidence="1">Uncharacterized protein</fullName>
    </submittedName>
</protein>
<accession>A0A975MQS2</accession>
<organism evidence="1 2">
    <name type="scientific">Methylomonas paludis</name>
    <dbReference type="NCBI Taxonomy" id="1173101"/>
    <lineage>
        <taxon>Bacteria</taxon>
        <taxon>Pseudomonadati</taxon>
        <taxon>Pseudomonadota</taxon>
        <taxon>Gammaproteobacteria</taxon>
        <taxon>Methylococcales</taxon>
        <taxon>Methylococcaceae</taxon>
        <taxon>Methylomonas</taxon>
    </lineage>
</organism>